<dbReference type="Pfam" id="PF04083">
    <property type="entry name" value="Abhydro_lipase"/>
    <property type="match status" value="1"/>
</dbReference>
<name>A0ABQ7SD38_9ACAR</name>
<dbReference type="Proteomes" id="UP000825002">
    <property type="component" value="Unassembled WGS sequence"/>
</dbReference>
<dbReference type="InterPro" id="IPR006693">
    <property type="entry name" value="AB_hydrolase_lipase"/>
</dbReference>
<reference evidence="3 4" key="1">
    <citation type="submission" date="2020-10" db="EMBL/GenBank/DDBJ databases">
        <authorList>
            <person name="Klimov P.B."/>
            <person name="Dyachkov S.M."/>
            <person name="Chetverikov P.E."/>
        </authorList>
    </citation>
    <scope>NUCLEOTIDE SEQUENCE [LARGE SCALE GENOMIC DNA]</scope>
    <source>
        <strain evidence="3">BMOC 18-1129-001#AD2665</strain>
        <tissue evidence="3">Entire mites</tissue>
    </source>
</reference>
<dbReference type="SUPFAM" id="SSF53474">
    <property type="entry name" value="alpha/beta-Hydrolases"/>
    <property type="match status" value="1"/>
</dbReference>
<dbReference type="PANTHER" id="PTHR11005">
    <property type="entry name" value="LYSOSOMAL ACID LIPASE-RELATED"/>
    <property type="match status" value="1"/>
</dbReference>
<dbReference type="Gene3D" id="3.40.50.1820">
    <property type="entry name" value="alpha/beta hydrolase"/>
    <property type="match status" value="1"/>
</dbReference>
<keyword evidence="1" id="KW-0732">Signal</keyword>
<evidence type="ECO:0000256" key="1">
    <source>
        <dbReference type="SAM" id="SignalP"/>
    </source>
</evidence>
<proteinExistence type="predicted"/>
<feature type="signal peptide" evidence="1">
    <location>
        <begin position="1"/>
        <end position="29"/>
    </location>
</feature>
<organism evidence="3 4">
    <name type="scientific">Fragariocoptes setiger</name>
    <dbReference type="NCBI Taxonomy" id="1670756"/>
    <lineage>
        <taxon>Eukaryota</taxon>
        <taxon>Metazoa</taxon>
        <taxon>Ecdysozoa</taxon>
        <taxon>Arthropoda</taxon>
        <taxon>Chelicerata</taxon>
        <taxon>Arachnida</taxon>
        <taxon>Acari</taxon>
        <taxon>Acariformes</taxon>
        <taxon>Trombidiformes</taxon>
        <taxon>Prostigmata</taxon>
        <taxon>Eupodina</taxon>
        <taxon>Eriophyoidea</taxon>
        <taxon>Phytoptidae</taxon>
        <taxon>Fragariocoptes</taxon>
    </lineage>
</organism>
<protein>
    <submittedName>
        <fullName evidence="3">SPBC14C8.15</fullName>
    </submittedName>
</protein>
<comment type="caution">
    <text evidence="3">The sequence shown here is derived from an EMBL/GenBank/DDBJ whole genome shotgun (WGS) entry which is preliminary data.</text>
</comment>
<accession>A0ABQ7SD38</accession>
<evidence type="ECO:0000313" key="3">
    <source>
        <dbReference type="EMBL" id="KAG9511325.1"/>
    </source>
</evidence>
<feature type="non-terminal residue" evidence="3">
    <location>
        <position position="300"/>
    </location>
</feature>
<feature type="chain" id="PRO_5047482949" evidence="1">
    <location>
        <begin position="30"/>
        <end position="300"/>
    </location>
</feature>
<dbReference type="EMBL" id="JAIFTH010000010">
    <property type="protein sequence ID" value="KAG9511325.1"/>
    <property type="molecule type" value="Genomic_DNA"/>
</dbReference>
<evidence type="ECO:0000313" key="4">
    <source>
        <dbReference type="Proteomes" id="UP000825002"/>
    </source>
</evidence>
<evidence type="ECO:0000259" key="2">
    <source>
        <dbReference type="Pfam" id="PF04083"/>
    </source>
</evidence>
<keyword evidence="4" id="KW-1185">Reference proteome</keyword>
<gene>
    <name evidence="3" type="ORF">GZH46_00100</name>
</gene>
<feature type="domain" description="Partial AB-hydrolase lipase" evidence="2">
    <location>
        <begin position="48"/>
        <end position="102"/>
    </location>
</feature>
<sequence length="300" mass="34182">MNNNILSGKFKFIFISSLLIVLFLKEISCHKTSDEVERDRCKSIGLSKSRGYQVEVHTVETKGKYLLTLHRLVNKKVPPNHLRRPYVLFHGILGSSGGFVTNIKKVTEAGYANPDEDIQHYGQHNKNIYHNLSNEEEQFLRELENVQVGGLAQSLLTSGSLAFTLSNFGYDIWLVNLRGNHYSNKQSRGVRPDASLFYWNFNLDTVAEDDIKPIFDYVRWITQSQQVGVVSYSFSSALIMRFLNQNYEQYGIIRPIIMMAPTLFTGSTMDTKNKLLFRGLSKMLSKNGPYPGDKKNLLGP</sequence>
<dbReference type="InterPro" id="IPR029058">
    <property type="entry name" value="AB_hydrolase_fold"/>
</dbReference>